<dbReference type="GO" id="GO:0009229">
    <property type="term" value="P:thiamine diphosphate biosynthetic process"/>
    <property type="evidence" value="ECO:0007669"/>
    <property type="project" value="InterPro"/>
</dbReference>
<accession>A0A381U2H6</accession>
<feature type="domain" description="Thiamin pyrophosphokinase thiamin-binding" evidence="5">
    <location>
        <begin position="144"/>
        <end position="203"/>
    </location>
</feature>
<dbReference type="PANTHER" id="PTHR41299">
    <property type="entry name" value="THIAMINE PYROPHOSPHOKINASE"/>
    <property type="match status" value="1"/>
</dbReference>
<proteinExistence type="predicted"/>
<dbReference type="SUPFAM" id="SSF63999">
    <property type="entry name" value="Thiamin pyrophosphokinase, catalytic domain"/>
    <property type="match status" value="1"/>
</dbReference>
<name>A0A381U2H6_9ZZZZ</name>
<evidence type="ECO:0000256" key="1">
    <source>
        <dbReference type="ARBA" id="ARBA00022679"/>
    </source>
</evidence>
<dbReference type="InterPro" id="IPR006282">
    <property type="entry name" value="Thi_PPkinase"/>
</dbReference>
<dbReference type="EMBL" id="UINC01005612">
    <property type="protein sequence ID" value="SVA22430.1"/>
    <property type="molecule type" value="Genomic_DNA"/>
</dbReference>
<organism evidence="6">
    <name type="scientific">marine metagenome</name>
    <dbReference type="NCBI Taxonomy" id="408172"/>
    <lineage>
        <taxon>unclassified sequences</taxon>
        <taxon>metagenomes</taxon>
        <taxon>ecological metagenomes</taxon>
    </lineage>
</organism>
<keyword evidence="2" id="KW-0547">Nucleotide-binding</keyword>
<dbReference type="GO" id="GO:0005524">
    <property type="term" value="F:ATP binding"/>
    <property type="evidence" value="ECO:0007669"/>
    <property type="project" value="UniProtKB-KW"/>
</dbReference>
<dbReference type="Pfam" id="PF04263">
    <property type="entry name" value="TPK_catalytic"/>
    <property type="match status" value="1"/>
</dbReference>
<sequence>VRHALVVAGGPSPDGIQGLPAADLVIAADRGAEHALALGLQVNVVVGDLDSIDPDTLLELEESGTRIEPHPVDKDDTDLELALATALASGATSVTIVGSASGRLDHALGILLAGASERWAGLCIDLRIDAARAWIVRDHLEIEGEADDVVSLLAVGGPATGVTSTGLRWRLAEATMSPGVAVGLSNLMTGTTATITLTGGTLLVVQPGRERQ</sequence>
<dbReference type="AlphaFoldDB" id="A0A381U2H6"/>
<evidence type="ECO:0000259" key="5">
    <source>
        <dbReference type="SMART" id="SM00983"/>
    </source>
</evidence>
<dbReference type="Pfam" id="PF04265">
    <property type="entry name" value="TPK_B1_binding"/>
    <property type="match status" value="1"/>
</dbReference>
<keyword evidence="1" id="KW-0808">Transferase</keyword>
<evidence type="ECO:0000313" key="6">
    <source>
        <dbReference type="EMBL" id="SVA22430.1"/>
    </source>
</evidence>
<dbReference type="InterPro" id="IPR036759">
    <property type="entry name" value="TPK_catalytic_sf"/>
</dbReference>
<keyword evidence="3" id="KW-0418">Kinase</keyword>
<keyword evidence="4" id="KW-0067">ATP-binding</keyword>
<dbReference type="GO" id="GO:0016301">
    <property type="term" value="F:kinase activity"/>
    <property type="evidence" value="ECO:0007669"/>
    <property type="project" value="UniProtKB-KW"/>
</dbReference>
<dbReference type="InterPro" id="IPR036371">
    <property type="entry name" value="TPK_B1-bd_sf"/>
</dbReference>
<dbReference type="GO" id="GO:0006772">
    <property type="term" value="P:thiamine metabolic process"/>
    <property type="evidence" value="ECO:0007669"/>
    <property type="project" value="InterPro"/>
</dbReference>
<dbReference type="SUPFAM" id="SSF63862">
    <property type="entry name" value="Thiamin pyrophosphokinase, substrate-binding domain"/>
    <property type="match status" value="1"/>
</dbReference>
<dbReference type="GO" id="GO:0030975">
    <property type="term" value="F:thiamine binding"/>
    <property type="evidence" value="ECO:0007669"/>
    <property type="project" value="InterPro"/>
</dbReference>
<dbReference type="GO" id="GO:0004788">
    <property type="term" value="F:thiamine diphosphokinase activity"/>
    <property type="evidence" value="ECO:0007669"/>
    <property type="project" value="InterPro"/>
</dbReference>
<gene>
    <name evidence="6" type="ORF">METZ01_LOCUS75284</name>
</gene>
<dbReference type="Gene3D" id="3.40.50.10240">
    <property type="entry name" value="Thiamin pyrophosphokinase, catalytic domain"/>
    <property type="match status" value="1"/>
</dbReference>
<reference evidence="6" key="1">
    <citation type="submission" date="2018-05" db="EMBL/GenBank/DDBJ databases">
        <authorList>
            <person name="Lanie J.A."/>
            <person name="Ng W.-L."/>
            <person name="Kazmierczak K.M."/>
            <person name="Andrzejewski T.M."/>
            <person name="Davidsen T.M."/>
            <person name="Wayne K.J."/>
            <person name="Tettelin H."/>
            <person name="Glass J.I."/>
            <person name="Rusch D."/>
            <person name="Podicherti R."/>
            <person name="Tsui H.-C.T."/>
            <person name="Winkler M.E."/>
        </authorList>
    </citation>
    <scope>NUCLEOTIDE SEQUENCE</scope>
</reference>
<dbReference type="NCBIfam" id="TIGR01378">
    <property type="entry name" value="thi_PPkinase"/>
    <property type="match status" value="1"/>
</dbReference>
<evidence type="ECO:0000256" key="4">
    <source>
        <dbReference type="ARBA" id="ARBA00022840"/>
    </source>
</evidence>
<evidence type="ECO:0000256" key="3">
    <source>
        <dbReference type="ARBA" id="ARBA00022777"/>
    </source>
</evidence>
<evidence type="ECO:0000256" key="2">
    <source>
        <dbReference type="ARBA" id="ARBA00022741"/>
    </source>
</evidence>
<feature type="non-terminal residue" evidence="6">
    <location>
        <position position="1"/>
    </location>
</feature>
<dbReference type="CDD" id="cd07995">
    <property type="entry name" value="TPK"/>
    <property type="match status" value="1"/>
</dbReference>
<dbReference type="InterPro" id="IPR053149">
    <property type="entry name" value="TPK"/>
</dbReference>
<dbReference type="SMART" id="SM00983">
    <property type="entry name" value="TPK_B1_binding"/>
    <property type="match status" value="1"/>
</dbReference>
<dbReference type="PANTHER" id="PTHR41299:SF1">
    <property type="entry name" value="THIAMINE PYROPHOSPHOKINASE"/>
    <property type="match status" value="1"/>
</dbReference>
<dbReference type="InterPro" id="IPR007371">
    <property type="entry name" value="TPK_catalytic"/>
</dbReference>
<dbReference type="InterPro" id="IPR007373">
    <property type="entry name" value="Thiamin_PyroPKinase_B1-bd"/>
</dbReference>
<protein>
    <recommendedName>
        <fullName evidence="5">Thiamin pyrophosphokinase thiamin-binding domain-containing protein</fullName>
    </recommendedName>
</protein>